<dbReference type="Pfam" id="PF01553">
    <property type="entry name" value="Acyltransferase"/>
    <property type="match status" value="1"/>
</dbReference>
<feature type="non-terminal residue" evidence="3">
    <location>
        <position position="232"/>
    </location>
</feature>
<dbReference type="Pfam" id="PF01436">
    <property type="entry name" value="NHL"/>
    <property type="match status" value="1"/>
</dbReference>
<dbReference type="PROSITE" id="PS51125">
    <property type="entry name" value="NHL"/>
    <property type="match status" value="2"/>
</dbReference>
<dbReference type="EMBL" id="BARU01040494">
    <property type="protein sequence ID" value="GAH78292.1"/>
    <property type="molecule type" value="Genomic_DNA"/>
</dbReference>
<reference evidence="3" key="1">
    <citation type="journal article" date="2014" name="Front. Microbiol.">
        <title>High frequency of phylogenetically diverse reductive dehalogenase-homologous genes in deep subseafloor sedimentary metagenomes.</title>
        <authorList>
            <person name="Kawai M."/>
            <person name="Futagami T."/>
            <person name="Toyoda A."/>
            <person name="Takaki Y."/>
            <person name="Nishi S."/>
            <person name="Hori S."/>
            <person name="Arai W."/>
            <person name="Tsubouchi T."/>
            <person name="Morono Y."/>
            <person name="Uchiyama I."/>
            <person name="Ito T."/>
            <person name="Fujiyama A."/>
            <person name="Inagaki F."/>
            <person name="Takami H."/>
        </authorList>
    </citation>
    <scope>NUCLEOTIDE SEQUENCE</scope>
    <source>
        <strain evidence="3">Expedition CK06-06</strain>
    </source>
</reference>
<dbReference type="InterPro" id="IPR001258">
    <property type="entry name" value="NHL_repeat"/>
</dbReference>
<dbReference type="GO" id="GO:0043161">
    <property type="term" value="P:proteasome-mediated ubiquitin-dependent protein catabolic process"/>
    <property type="evidence" value="ECO:0007669"/>
    <property type="project" value="TreeGrafter"/>
</dbReference>
<dbReference type="GO" id="GO:0000209">
    <property type="term" value="P:protein polyubiquitination"/>
    <property type="evidence" value="ECO:0007669"/>
    <property type="project" value="TreeGrafter"/>
</dbReference>
<accession>X1I9B7</accession>
<protein>
    <recommendedName>
        <fullName evidence="2">Phospholipid/glycerol acyltransferase domain-containing protein</fullName>
    </recommendedName>
</protein>
<dbReference type="PANTHER" id="PTHR24104:SF25">
    <property type="entry name" value="PROTEIN LIN-41"/>
    <property type="match status" value="1"/>
</dbReference>
<dbReference type="CDD" id="cd05819">
    <property type="entry name" value="NHL"/>
    <property type="match status" value="1"/>
</dbReference>
<dbReference type="InterPro" id="IPR002123">
    <property type="entry name" value="Plipid/glycerol_acylTrfase"/>
</dbReference>
<dbReference type="SUPFAM" id="SSF69593">
    <property type="entry name" value="Glycerol-3-phosphate (1)-acyltransferase"/>
    <property type="match status" value="1"/>
</dbReference>
<dbReference type="GO" id="GO:0008270">
    <property type="term" value="F:zinc ion binding"/>
    <property type="evidence" value="ECO:0007669"/>
    <property type="project" value="UniProtKB-KW"/>
</dbReference>
<dbReference type="SUPFAM" id="SSF101898">
    <property type="entry name" value="NHL repeat"/>
    <property type="match status" value="1"/>
</dbReference>
<organism evidence="3">
    <name type="scientific">marine sediment metagenome</name>
    <dbReference type="NCBI Taxonomy" id="412755"/>
    <lineage>
        <taxon>unclassified sequences</taxon>
        <taxon>metagenomes</taxon>
        <taxon>ecological metagenomes</taxon>
    </lineage>
</organism>
<dbReference type="InterPro" id="IPR050952">
    <property type="entry name" value="TRIM-NHL_E3_ligases"/>
</dbReference>
<comment type="caution">
    <text evidence="3">The sequence shown here is derived from an EMBL/GenBank/DDBJ whole genome shotgun (WGS) entry which is preliminary data.</text>
</comment>
<dbReference type="GO" id="GO:0061630">
    <property type="term" value="F:ubiquitin protein ligase activity"/>
    <property type="evidence" value="ECO:0007669"/>
    <property type="project" value="TreeGrafter"/>
</dbReference>
<proteinExistence type="predicted"/>
<evidence type="ECO:0000313" key="3">
    <source>
        <dbReference type="EMBL" id="GAH78292.1"/>
    </source>
</evidence>
<keyword evidence="1" id="KW-0677">Repeat</keyword>
<sequence>MGDGEFYYPRGIALDDDGNIYIADTFHNQVQAFNKGGRFLRKFGEGGEDIGEFNGTRYIAFDSKGNIYVTDYKNGKVVKFNKEDQFELEFGNEPDGIRLNYPEGIAIDDRDYVFVVDAGNNMFYSIARAIAWIILKIFWQMKVEGFENIPKKGAVIIASNHVSYLDPAVLAASLNRKIYFITKKEVFKNTFVSFILKNLNAFSVDRENVDMLAFKKAINILREEKVLGIFPE</sequence>
<name>X1I9B7_9ZZZZ</name>
<dbReference type="SMART" id="SM00563">
    <property type="entry name" value="PlsC"/>
    <property type="match status" value="1"/>
</dbReference>
<evidence type="ECO:0000259" key="2">
    <source>
        <dbReference type="SMART" id="SM00563"/>
    </source>
</evidence>
<dbReference type="AlphaFoldDB" id="X1I9B7"/>
<dbReference type="InterPro" id="IPR011042">
    <property type="entry name" value="6-blade_b-propeller_TolB-like"/>
</dbReference>
<dbReference type="Gene3D" id="2.120.10.30">
    <property type="entry name" value="TolB, C-terminal domain"/>
    <property type="match status" value="1"/>
</dbReference>
<feature type="domain" description="Phospholipid/glycerol acyltransferase" evidence="2">
    <location>
        <begin position="155"/>
        <end position="232"/>
    </location>
</feature>
<dbReference type="PANTHER" id="PTHR24104">
    <property type="entry name" value="E3 UBIQUITIN-PROTEIN LIGASE NHLRC1-RELATED"/>
    <property type="match status" value="1"/>
</dbReference>
<evidence type="ECO:0000256" key="1">
    <source>
        <dbReference type="ARBA" id="ARBA00022737"/>
    </source>
</evidence>
<dbReference type="CDD" id="cd07989">
    <property type="entry name" value="LPLAT_AGPAT-like"/>
    <property type="match status" value="1"/>
</dbReference>
<gene>
    <name evidence="3" type="ORF">S03H2_62593</name>
</gene>